<feature type="domain" description="Thioredoxin" evidence="8">
    <location>
        <begin position="5"/>
        <end position="158"/>
    </location>
</feature>
<proteinExistence type="inferred from homology"/>
<keyword evidence="11" id="KW-1185">Reference proteome</keyword>
<dbReference type="Pfam" id="PF00578">
    <property type="entry name" value="AhpC-TSA"/>
    <property type="match status" value="1"/>
</dbReference>
<dbReference type="EMBL" id="CP002582">
    <property type="protein sequence ID" value="ADZ83387.1"/>
    <property type="molecule type" value="Genomic_DNA"/>
</dbReference>
<dbReference type="SUPFAM" id="SSF54556">
    <property type="entry name" value="Chitinase insertion domain"/>
    <property type="match status" value="1"/>
</dbReference>
<keyword evidence="4" id="KW-0624">Polysaccharide degradation</keyword>
<evidence type="ECO:0000259" key="9">
    <source>
        <dbReference type="PROSITE" id="PS51910"/>
    </source>
</evidence>
<dbReference type="HOGENOM" id="CLU_024055_0_0_9"/>
<organism evidence="10 11">
    <name type="scientific">Cellulosilyticum lentocellum (strain ATCC 49066 / DSM 5427 / NCIMB 11756 / RHM5)</name>
    <name type="common">Clostridium lentocellum</name>
    <dbReference type="NCBI Taxonomy" id="642492"/>
    <lineage>
        <taxon>Bacteria</taxon>
        <taxon>Bacillati</taxon>
        <taxon>Bacillota</taxon>
        <taxon>Clostridia</taxon>
        <taxon>Lachnospirales</taxon>
        <taxon>Cellulosilyticaceae</taxon>
        <taxon>Cellulosilyticum</taxon>
    </lineage>
</organism>
<evidence type="ECO:0000256" key="7">
    <source>
        <dbReference type="RuleBase" id="RU004453"/>
    </source>
</evidence>
<evidence type="ECO:0000256" key="2">
    <source>
        <dbReference type="ARBA" id="ARBA00012729"/>
    </source>
</evidence>
<dbReference type="InterPro" id="IPR050314">
    <property type="entry name" value="Glycosyl_Hydrlase_18"/>
</dbReference>
<dbReference type="GO" id="GO:0016209">
    <property type="term" value="F:antioxidant activity"/>
    <property type="evidence" value="ECO:0007669"/>
    <property type="project" value="InterPro"/>
</dbReference>
<dbReference type="KEGG" id="cle:Clole_1663"/>
<evidence type="ECO:0000313" key="10">
    <source>
        <dbReference type="EMBL" id="ADZ83387.1"/>
    </source>
</evidence>
<dbReference type="PROSITE" id="PS01095">
    <property type="entry name" value="GH18_1"/>
    <property type="match status" value="1"/>
</dbReference>
<keyword evidence="4" id="KW-0119">Carbohydrate metabolism</keyword>
<dbReference type="InterPro" id="IPR036249">
    <property type="entry name" value="Thioredoxin-like_sf"/>
</dbReference>
<evidence type="ECO:0000259" key="8">
    <source>
        <dbReference type="PROSITE" id="PS51352"/>
    </source>
</evidence>
<protein>
    <recommendedName>
        <fullName evidence="2">chitinase</fullName>
        <ecNumber evidence="2">3.2.1.14</ecNumber>
    </recommendedName>
</protein>
<dbReference type="InterPro" id="IPR017853">
    <property type="entry name" value="GH"/>
</dbReference>
<dbReference type="Gene3D" id="3.20.20.80">
    <property type="entry name" value="Glycosidases"/>
    <property type="match status" value="2"/>
</dbReference>
<dbReference type="eggNOG" id="COG3325">
    <property type="taxonomic scope" value="Bacteria"/>
</dbReference>
<feature type="domain" description="GH18" evidence="9">
    <location>
        <begin position="178"/>
        <end position="500"/>
    </location>
</feature>
<dbReference type="RefSeq" id="WP_013656684.1">
    <property type="nucleotide sequence ID" value="NC_015275.1"/>
</dbReference>
<dbReference type="Proteomes" id="UP000008467">
    <property type="component" value="Chromosome"/>
</dbReference>
<dbReference type="SMART" id="SM00636">
    <property type="entry name" value="Glyco_18"/>
    <property type="match status" value="1"/>
</dbReference>
<dbReference type="STRING" id="642492.Clole_1663"/>
<comment type="similarity">
    <text evidence="7">Belongs to the glycosyl hydrolase 18 family.</text>
</comment>
<evidence type="ECO:0000256" key="4">
    <source>
        <dbReference type="ARBA" id="ARBA00023024"/>
    </source>
</evidence>
<dbReference type="InterPro" id="IPR011583">
    <property type="entry name" value="Chitinase_II/V-like_cat"/>
</dbReference>
<evidence type="ECO:0000256" key="3">
    <source>
        <dbReference type="ARBA" id="ARBA00022801"/>
    </source>
</evidence>
<dbReference type="GO" id="GO:0005975">
    <property type="term" value="P:carbohydrate metabolic process"/>
    <property type="evidence" value="ECO:0007669"/>
    <property type="project" value="InterPro"/>
</dbReference>
<keyword evidence="3 6" id="KW-0378">Hydrolase</keyword>
<evidence type="ECO:0000256" key="6">
    <source>
        <dbReference type="RuleBase" id="RU000489"/>
    </source>
</evidence>
<evidence type="ECO:0000256" key="5">
    <source>
        <dbReference type="ARBA" id="ARBA00023295"/>
    </source>
</evidence>
<dbReference type="PANTHER" id="PTHR11177:SF317">
    <property type="entry name" value="CHITINASE 12-RELATED"/>
    <property type="match status" value="1"/>
</dbReference>
<dbReference type="Pfam" id="PF00704">
    <property type="entry name" value="Glyco_hydro_18"/>
    <property type="match status" value="1"/>
</dbReference>
<name>F2JLJ6_CELLD</name>
<dbReference type="Gene3D" id="3.10.50.10">
    <property type="match status" value="1"/>
</dbReference>
<dbReference type="SMR" id="F2JLJ6"/>
<reference evidence="10 11" key="1">
    <citation type="journal article" date="2011" name="J. Bacteriol.">
        <title>Complete genome sequence of the cellulose-degrading bacterium Cellulosilyticum lentocellum.</title>
        <authorList>
            <consortium name="US DOE Joint Genome Institute"/>
            <person name="Miller D.A."/>
            <person name="Suen G."/>
            <person name="Bruce D."/>
            <person name="Copeland A."/>
            <person name="Cheng J.F."/>
            <person name="Detter C."/>
            <person name="Goodwin L.A."/>
            <person name="Han C.S."/>
            <person name="Hauser L.J."/>
            <person name="Land M.L."/>
            <person name="Lapidus A."/>
            <person name="Lucas S."/>
            <person name="Meincke L."/>
            <person name="Pitluck S."/>
            <person name="Tapia R."/>
            <person name="Teshima H."/>
            <person name="Woyke T."/>
            <person name="Fox B.G."/>
            <person name="Angert E.R."/>
            <person name="Currie C.R."/>
        </authorList>
    </citation>
    <scope>NUCLEOTIDE SEQUENCE [LARGE SCALE GENOMIC DNA]</scope>
    <source>
        <strain evidence="11">ATCC 49066 / DSM 5427 / NCIMB 11756 / RHM5</strain>
    </source>
</reference>
<dbReference type="PANTHER" id="PTHR11177">
    <property type="entry name" value="CHITINASE"/>
    <property type="match status" value="1"/>
</dbReference>
<evidence type="ECO:0000256" key="1">
    <source>
        <dbReference type="ARBA" id="ARBA00000822"/>
    </source>
</evidence>
<keyword evidence="5 6" id="KW-0326">Glycosidase</keyword>
<dbReference type="SUPFAM" id="SSF52833">
    <property type="entry name" value="Thioredoxin-like"/>
    <property type="match status" value="1"/>
</dbReference>
<comment type="catalytic activity">
    <reaction evidence="1">
        <text>Random endo-hydrolysis of N-acetyl-beta-D-glucosaminide (1-&gt;4)-beta-linkages in chitin and chitodextrins.</text>
        <dbReference type="EC" id="3.2.1.14"/>
    </reaction>
</comment>
<dbReference type="GO" id="GO:0008061">
    <property type="term" value="F:chitin binding"/>
    <property type="evidence" value="ECO:0007669"/>
    <property type="project" value="InterPro"/>
</dbReference>
<gene>
    <name evidence="10" type="ordered locus">Clole_1663</name>
</gene>
<dbReference type="SUPFAM" id="SSF51445">
    <property type="entry name" value="(Trans)glycosidases"/>
    <property type="match status" value="1"/>
</dbReference>
<dbReference type="GO" id="GO:0006032">
    <property type="term" value="P:chitin catabolic process"/>
    <property type="evidence" value="ECO:0007669"/>
    <property type="project" value="UniProtKB-KW"/>
</dbReference>
<dbReference type="InterPro" id="IPR001579">
    <property type="entry name" value="Glyco_hydro_18_chit_AS"/>
</dbReference>
<dbReference type="EC" id="3.2.1.14" evidence="2"/>
<dbReference type="PROSITE" id="PS51352">
    <property type="entry name" value="THIOREDOXIN_2"/>
    <property type="match status" value="1"/>
</dbReference>
<accession>F2JLJ6</accession>
<keyword evidence="4" id="KW-0146">Chitin degradation</keyword>
<dbReference type="InterPro" id="IPR001223">
    <property type="entry name" value="Glyco_hydro18_cat"/>
</dbReference>
<dbReference type="InterPro" id="IPR013766">
    <property type="entry name" value="Thioredoxin_domain"/>
</dbReference>
<sequence>MSSRLKVGDKAPSFSASSTQGLVNLKNYEGKWVILLCNPSEFNNWRKNEIISLVKYAKAFKEKNTELITLSMDKKASHLQWFYAGARLGSYAMPFPIVDDRLGEIGKLYGVETSENASTETHLFIITPDQTLAKSFTVPNFGIPQVGQLMTHLTALQDGYRPQIQSLENQPPGTNPLCDNVPIVGEYVLGNPNNVDALLLDFVIYAFALINADGTLQVYSERYLRELVNLKLENPNLLVILGIGGWGADGFSDAALTPSSRYAFAREVQRWVNEYTLDGVDIDWEYPGSSAAGIKSRREDKENFTLLLTALRDVLGDEAWISVAGTGEASYINNVQIAEIAPIINYFNLMAYDFTAGETGATAGRHQSNLYPSDLSLSNMTSVDNQVQNLINAGMPSEQILMGLPFYGRYGATSTRTFDELRKDYINKNGYTVRWDNIAKAPYIVDPDGDFAYSYDNLLSIYFKGLYVIENCLGGLFAWQSGMDKANILAQGMSQAIRSPEVLEDLLAKAYYQALEAQEQQT</sequence>
<dbReference type="eggNOG" id="COG0450">
    <property type="taxonomic scope" value="Bacteria"/>
</dbReference>
<dbReference type="AlphaFoldDB" id="F2JLJ6"/>
<dbReference type="GO" id="GO:0016491">
    <property type="term" value="F:oxidoreductase activity"/>
    <property type="evidence" value="ECO:0007669"/>
    <property type="project" value="InterPro"/>
</dbReference>
<dbReference type="GO" id="GO:0008843">
    <property type="term" value="F:endochitinase activity"/>
    <property type="evidence" value="ECO:0007669"/>
    <property type="project" value="UniProtKB-EC"/>
</dbReference>
<dbReference type="PROSITE" id="PS51910">
    <property type="entry name" value="GH18_2"/>
    <property type="match status" value="1"/>
</dbReference>
<dbReference type="InterPro" id="IPR000866">
    <property type="entry name" value="AhpC/TSA"/>
</dbReference>
<dbReference type="Gene3D" id="3.40.30.10">
    <property type="entry name" value="Glutaredoxin"/>
    <property type="match status" value="1"/>
</dbReference>
<evidence type="ECO:0000313" key="11">
    <source>
        <dbReference type="Proteomes" id="UP000008467"/>
    </source>
</evidence>
<dbReference type="InterPro" id="IPR029070">
    <property type="entry name" value="Chitinase_insertion_sf"/>
</dbReference>